<name>A0ABT2HR35_9MICC</name>
<dbReference type="EMBL" id="JALXMO010000016">
    <property type="protein sequence ID" value="MCT1607155.1"/>
    <property type="molecule type" value="Genomic_DNA"/>
</dbReference>
<gene>
    <name evidence="1" type="ORF">M3B43_07410</name>
</gene>
<organism evidence="1 2">
    <name type="scientific">Nesterenkonia massiliensis</name>
    <dbReference type="NCBI Taxonomy" id="1232429"/>
    <lineage>
        <taxon>Bacteria</taxon>
        <taxon>Bacillati</taxon>
        <taxon>Actinomycetota</taxon>
        <taxon>Actinomycetes</taxon>
        <taxon>Micrococcales</taxon>
        <taxon>Micrococcaceae</taxon>
        <taxon>Nesterenkonia</taxon>
    </lineage>
</organism>
<dbReference type="Proteomes" id="UP001205046">
    <property type="component" value="Unassembled WGS sequence"/>
</dbReference>
<sequence>MPPRKSPTAQDKPFTFKSKTGNVITIPSKVNFDPDPDLVVAVDEAQASGSELAIAAATWRMVKSGFPDEIAEKLKIKLSEMEKFTTAYFTHTGVSIPK</sequence>
<proteinExistence type="predicted"/>
<evidence type="ECO:0000313" key="1">
    <source>
        <dbReference type="EMBL" id="MCT1607155.1"/>
    </source>
</evidence>
<comment type="caution">
    <text evidence="1">The sequence shown here is derived from an EMBL/GenBank/DDBJ whole genome shotgun (WGS) entry which is preliminary data.</text>
</comment>
<protein>
    <submittedName>
        <fullName evidence="1">Uncharacterized protein</fullName>
    </submittedName>
</protein>
<dbReference type="RefSeq" id="WP_260073161.1">
    <property type="nucleotide sequence ID" value="NZ_JALXMO010000016.1"/>
</dbReference>
<accession>A0ABT2HR35</accession>
<evidence type="ECO:0000313" key="2">
    <source>
        <dbReference type="Proteomes" id="UP001205046"/>
    </source>
</evidence>
<keyword evidence="2" id="KW-1185">Reference proteome</keyword>
<reference evidence="1 2" key="1">
    <citation type="submission" date="2022-04" db="EMBL/GenBank/DDBJ databases">
        <title>Human microbiome associated bacterial genomes.</title>
        <authorList>
            <person name="Sandstrom S."/>
            <person name="Salamzade R."/>
            <person name="Kalan L.R."/>
        </authorList>
    </citation>
    <scope>NUCLEOTIDE SEQUENCE [LARGE SCALE GENOMIC DNA]</scope>
    <source>
        <strain evidence="2">p3-SID767</strain>
    </source>
</reference>